<evidence type="ECO:0000313" key="3">
    <source>
        <dbReference type="Proteomes" id="UP000001554"/>
    </source>
</evidence>
<accession>A0A9J7LU09</accession>
<proteinExistence type="predicted"/>
<name>A0A9J7LU09_BRAFL</name>
<feature type="signal peptide" evidence="2">
    <location>
        <begin position="1"/>
        <end position="21"/>
    </location>
</feature>
<keyword evidence="3" id="KW-1185">Reference proteome</keyword>
<dbReference type="OrthoDB" id="10544637at2759"/>
<keyword evidence="2" id="KW-0732">Signal</keyword>
<dbReference type="RefSeq" id="XP_035688479.1">
    <property type="nucleotide sequence ID" value="XM_035832586.1"/>
</dbReference>
<protein>
    <submittedName>
        <fullName evidence="4">Uncharacterized protein LOC118424094</fullName>
    </submittedName>
</protein>
<dbReference type="AlphaFoldDB" id="A0A9J7LU09"/>
<feature type="compositionally biased region" description="Polar residues" evidence="1">
    <location>
        <begin position="75"/>
        <end position="91"/>
    </location>
</feature>
<sequence>MKMVHGLVAALLCLGCVSVRAQTDAIPTCIPLGDVTGAPGGTGPTREPRGGGQGQGGGDQADPAPSTTPMRARSNAVTSTLPICPNGTGNPPTGRKWKGRSSGSKAGLSAPALFTVALTVLRML</sequence>
<feature type="chain" id="PRO_5039919314" evidence="2">
    <location>
        <begin position="22"/>
        <end position="124"/>
    </location>
</feature>
<dbReference type="GeneID" id="118424094"/>
<reference evidence="4" key="2">
    <citation type="submission" date="2025-08" db="UniProtKB">
        <authorList>
            <consortium name="RefSeq"/>
        </authorList>
    </citation>
    <scope>IDENTIFICATION</scope>
    <source>
        <strain evidence="4">S238N-H82</strain>
        <tissue evidence="4">Testes</tissue>
    </source>
</reference>
<reference evidence="3" key="1">
    <citation type="journal article" date="2020" name="Nat. Ecol. Evol.">
        <title>Deeply conserved synteny resolves early events in vertebrate evolution.</title>
        <authorList>
            <person name="Simakov O."/>
            <person name="Marletaz F."/>
            <person name="Yue J.X."/>
            <person name="O'Connell B."/>
            <person name="Jenkins J."/>
            <person name="Brandt A."/>
            <person name="Calef R."/>
            <person name="Tung C.H."/>
            <person name="Huang T.K."/>
            <person name="Schmutz J."/>
            <person name="Satoh N."/>
            <person name="Yu J.K."/>
            <person name="Putnam N.H."/>
            <person name="Green R.E."/>
            <person name="Rokhsar D.S."/>
        </authorList>
    </citation>
    <scope>NUCLEOTIDE SEQUENCE [LARGE SCALE GENOMIC DNA]</scope>
    <source>
        <strain evidence="3">S238N-H82</strain>
    </source>
</reference>
<evidence type="ECO:0000256" key="2">
    <source>
        <dbReference type="SAM" id="SignalP"/>
    </source>
</evidence>
<dbReference type="Proteomes" id="UP000001554">
    <property type="component" value="Chromosome 10"/>
</dbReference>
<dbReference type="KEGG" id="bfo:118424094"/>
<feature type="region of interest" description="Disordered" evidence="1">
    <location>
        <begin position="30"/>
        <end position="108"/>
    </location>
</feature>
<evidence type="ECO:0000313" key="4">
    <source>
        <dbReference type="RefSeq" id="XP_035688479.1"/>
    </source>
</evidence>
<gene>
    <name evidence="4" type="primary">LOC118424094</name>
</gene>
<evidence type="ECO:0000256" key="1">
    <source>
        <dbReference type="SAM" id="MobiDB-lite"/>
    </source>
</evidence>
<organism evidence="3 4">
    <name type="scientific">Branchiostoma floridae</name>
    <name type="common">Florida lancelet</name>
    <name type="synonym">Amphioxus</name>
    <dbReference type="NCBI Taxonomy" id="7739"/>
    <lineage>
        <taxon>Eukaryota</taxon>
        <taxon>Metazoa</taxon>
        <taxon>Chordata</taxon>
        <taxon>Cephalochordata</taxon>
        <taxon>Leptocardii</taxon>
        <taxon>Amphioxiformes</taxon>
        <taxon>Branchiostomatidae</taxon>
        <taxon>Branchiostoma</taxon>
    </lineage>
</organism>
<feature type="compositionally biased region" description="Gly residues" evidence="1">
    <location>
        <begin position="50"/>
        <end position="59"/>
    </location>
</feature>